<name>A0ABV1LU67_9BURK</name>
<evidence type="ECO:0000256" key="2">
    <source>
        <dbReference type="ARBA" id="ARBA00023125"/>
    </source>
</evidence>
<dbReference type="PANTHER" id="PTHR43537:SF5">
    <property type="entry name" value="UXU OPERON TRANSCRIPTIONAL REGULATOR"/>
    <property type="match status" value="1"/>
</dbReference>
<dbReference type="SUPFAM" id="SSF48008">
    <property type="entry name" value="GntR ligand-binding domain-like"/>
    <property type="match status" value="1"/>
</dbReference>
<dbReference type="PANTHER" id="PTHR43537">
    <property type="entry name" value="TRANSCRIPTIONAL REGULATOR, GNTR FAMILY"/>
    <property type="match status" value="1"/>
</dbReference>
<dbReference type="InterPro" id="IPR008920">
    <property type="entry name" value="TF_FadR/GntR_C"/>
</dbReference>
<dbReference type="SUPFAM" id="SSF46785">
    <property type="entry name" value="Winged helix' DNA-binding domain"/>
    <property type="match status" value="1"/>
</dbReference>
<evidence type="ECO:0000256" key="3">
    <source>
        <dbReference type="ARBA" id="ARBA00023163"/>
    </source>
</evidence>
<sequence length="234" mass="25777">MSEKDLGMRAAGAKALAAYLRQEMSSGRLSEGMKLPPERKLSETFGASRGTVRRVLQDFKARGLIAQAVGSGTFVQAGVQAMVEAAAIDDPAPAVETSPAELMEARLLIEPLMPLLIASHATASDFSRMDECLVRAESAETIEEFEHWDAELHKSFAAATHNSFFLQILDLINDVRERGEWGRLKQQSMTPERRKDYEAQHRALVASLRDRDAAAASAAMQVHLRQIQQNLFGV</sequence>
<evidence type="ECO:0000259" key="4">
    <source>
        <dbReference type="PROSITE" id="PS50949"/>
    </source>
</evidence>
<gene>
    <name evidence="5" type="ORF">N0A02_25675</name>
</gene>
<feature type="domain" description="HTH gntR-type" evidence="4">
    <location>
        <begin position="10"/>
        <end position="78"/>
    </location>
</feature>
<dbReference type="RefSeq" id="WP_349544609.1">
    <property type="nucleotide sequence ID" value="NZ_JAOALG010000002.1"/>
</dbReference>
<keyword evidence="6" id="KW-1185">Reference proteome</keyword>
<dbReference type="Pfam" id="PF00392">
    <property type="entry name" value="GntR"/>
    <property type="match status" value="1"/>
</dbReference>
<dbReference type="Pfam" id="PF07729">
    <property type="entry name" value="FCD"/>
    <property type="match status" value="1"/>
</dbReference>
<dbReference type="PRINTS" id="PR00035">
    <property type="entry name" value="HTHGNTR"/>
</dbReference>
<dbReference type="InterPro" id="IPR036390">
    <property type="entry name" value="WH_DNA-bd_sf"/>
</dbReference>
<protein>
    <submittedName>
        <fullName evidence="5">FCD domain-containing protein</fullName>
    </submittedName>
</protein>
<keyword evidence="2" id="KW-0238">DNA-binding</keyword>
<dbReference type="Proteomes" id="UP001469089">
    <property type="component" value="Unassembled WGS sequence"/>
</dbReference>
<proteinExistence type="predicted"/>
<keyword evidence="3" id="KW-0804">Transcription</keyword>
<dbReference type="InterPro" id="IPR036388">
    <property type="entry name" value="WH-like_DNA-bd_sf"/>
</dbReference>
<dbReference type="EMBL" id="JAOALG010000002">
    <property type="protein sequence ID" value="MEQ5842849.1"/>
    <property type="molecule type" value="Genomic_DNA"/>
</dbReference>
<evidence type="ECO:0000256" key="1">
    <source>
        <dbReference type="ARBA" id="ARBA00023015"/>
    </source>
</evidence>
<dbReference type="SMART" id="SM00345">
    <property type="entry name" value="HTH_GNTR"/>
    <property type="match status" value="1"/>
</dbReference>
<dbReference type="SMART" id="SM00895">
    <property type="entry name" value="FCD"/>
    <property type="match status" value="1"/>
</dbReference>
<organism evidence="5 6">
    <name type="scientific">Paraburkholderia acidicola</name>
    <dbReference type="NCBI Taxonomy" id="1912599"/>
    <lineage>
        <taxon>Bacteria</taxon>
        <taxon>Pseudomonadati</taxon>
        <taxon>Pseudomonadota</taxon>
        <taxon>Betaproteobacteria</taxon>
        <taxon>Burkholderiales</taxon>
        <taxon>Burkholderiaceae</taxon>
        <taxon>Paraburkholderia</taxon>
    </lineage>
</organism>
<evidence type="ECO:0000313" key="5">
    <source>
        <dbReference type="EMBL" id="MEQ5842849.1"/>
    </source>
</evidence>
<dbReference type="Gene3D" id="1.10.10.10">
    <property type="entry name" value="Winged helix-like DNA-binding domain superfamily/Winged helix DNA-binding domain"/>
    <property type="match status" value="1"/>
</dbReference>
<reference evidence="5 6" key="1">
    <citation type="journal article" date="2024" name="Chem. Sci.">
        <title>Discovery of a lagriamide polyketide by integrated genome mining, isotopic labeling, and untargeted metabolomics.</title>
        <authorList>
            <person name="Fergusson C.H."/>
            <person name="Saulog J."/>
            <person name="Paulo B.S."/>
            <person name="Wilson D.M."/>
            <person name="Liu D.Y."/>
            <person name="Morehouse N.J."/>
            <person name="Waterworth S."/>
            <person name="Barkei J."/>
            <person name="Gray C.A."/>
            <person name="Kwan J.C."/>
            <person name="Eustaquio A.S."/>
            <person name="Linington R.G."/>
        </authorList>
    </citation>
    <scope>NUCLEOTIDE SEQUENCE [LARGE SCALE GENOMIC DNA]</scope>
    <source>
        <strain evidence="5 6">RL17-338-BIF-B</strain>
    </source>
</reference>
<accession>A0ABV1LU67</accession>
<comment type="caution">
    <text evidence="5">The sequence shown here is derived from an EMBL/GenBank/DDBJ whole genome shotgun (WGS) entry which is preliminary data.</text>
</comment>
<dbReference type="Gene3D" id="1.20.120.530">
    <property type="entry name" value="GntR ligand-binding domain-like"/>
    <property type="match status" value="1"/>
</dbReference>
<dbReference type="InterPro" id="IPR000524">
    <property type="entry name" value="Tscrpt_reg_HTH_GntR"/>
</dbReference>
<evidence type="ECO:0000313" key="6">
    <source>
        <dbReference type="Proteomes" id="UP001469089"/>
    </source>
</evidence>
<dbReference type="PROSITE" id="PS50949">
    <property type="entry name" value="HTH_GNTR"/>
    <property type="match status" value="1"/>
</dbReference>
<keyword evidence="1" id="KW-0805">Transcription regulation</keyword>
<dbReference type="InterPro" id="IPR011711">
    <property type="entry name" value="GntR_C"/>
</dbReference>
<dbReference type="CDD" id="cd07377">
    <property type="entry name" value="WHTH_GntR"/>
    <property type="match status" value="1"/>
</dbReference>